<name>A6HZW6_RAT</name>
<protein>
    <submittedName>
        <fullName evidence="1">Uncharacterized protein RGD1309471</fullName>
    </submittedName>
</protein>
<dbReference type="EMBL" id="CH473953">
    <property type="protein sequence ID" value="EDM12746.1"/>
    <property type="molecule type" value="Genomic_DNA"/>
</dbReference>
<gene>
    <name evidence="1" type="primary">RGD1309471</name>
    <name evidence="1" type="ORF">rCG_47292</name>
</gene>
<dbReference type="Proteomes" id="UP000234681">
    <property type="component" value="Chromosome 1"/>
</dbReference>
<reference evidence="1" key="2">
    <citation type="submission" date="2005-07" db="EMBL/GenBank/DDBJ databases">
        <authorList>
            <person name="Mural R.J."/>
            <person name="Li P.W."/>
            <person name="Adams M.D."/>
            <person name="Amanatides P.G."/>
            <person name="Baden-Tillson H."/>
            <person name="Barnstead M."/>
            <person name="Chin S.H."/>
            <person name="Dew I."/>
            <person name="Evans C.A."/>
            <person name="Ferriera S."/>
            <person name="Flanigan M."/>
            <person name="Fosler C."/>
            <person name="Glodek A."/>
            <person name="Gu Z."/>
            <person name="Holt R.A."/>
            <person name="Jennings D."/>
            <person name="Kraft C.L."/>
            <person name="Lu F."/>
            <person name="Nguyen T."/>
            <person name="Nusskern D.R."/>
            <person name="Pfannkoch C.M."/>
            <person name="Sitter C."/>
            <person name="Sutton G.G."/>
            <person name="Venter J.C."/>
            <person name="Wang Z."/>
            <person name="Woodage T."/>
            <person name="Zheng X.H."/>
            <person name="Zhong F."/>
        </authorList>
    </citation>
    <scope>NUCLEOTIDE SEQUENCE</scope>
    <source>
        <strain evidence="1">BN</strain>
        <strain evidence="2">BN, Sprague-Dawley</strain>
    </source>
</reference>
<accession>A6HZW6</accession>
<dbReference type="AlphaFoldDB" id="A6HZW6"/>
<evidence type="ECO:0000313" key="2">
    <source>
        <dbReference type="Proteomes" id="UP000234681"/>
    </source>
</evidence>
<dbReference type="EMBL" id="CH473953">
    <property type="protein sequence ID" value="EDM12747.1"/>
    <property type="molecule type" value="Genomic_DNA"/>
</dbReference>
<evidence type="ECO:0000313" key="1">
    <source>
        <dbReference type="EMBL" id="EDM12747.1"/>
    </source>
</evidence>
<reference evidence="1" key="1">
    <citation type="journal article" date="2005" name="Genome Res.">
        <title>Gene and alternative splicing annotation with AIR.</title>
        <authorList>
            <person name="Florea L."/>
            <person name="Di Francesco V."/>
            <person name="Miller J."/>
            <person name="Turner R."/>
            <person name="Yao A."/>
            <person name="Harris M."/>
            <person name="Walenz B."/>
            <person name="Mobarry C."/>
            <person name="Merkulov G.V."/>
            <person name="Charlab R."/>
            <person name="Dew I."/>
            <person name="Deng Z."/>
            <person name="Istrail S."/>
            <person name="Li P."/>
            <person name="Sutton G."/>
        </authorList>
    </citation>
    <scope>NUCLEOTIDE SEQUENCE</scope>
    <source>
        <strain evidence="1">BN</strain>
    </source>
</reference>
<sequence length="74" mass="8313">MWSFTEGRNLDRTRTRCSCSVASPDGLSQRLTWNGLCRNWDSCLLLSSLWPRSVPAEGPPSHHLCLTSSSLIKH</sequence>
<proteinExistence type="predicted"/>
<reference evidence="2" key="3">
    <citation type="submission" date="2005-09" db="EMBL/GenBank/DDBJ databases">
        <authorList>
            <person name="Mural R.J."/>
            <person name="Li P.W."/>
            <person name="Adams M.D."/>
            <person name="Amanatides P.G."/>
            <person name="Baden-Tillson H."/>
            <person name="Barnstead M."/>
            <person name="Chin S.H."/>
            <person name="Dew I."/>
            <person name="Evans C.A."/>
            <person name="Ferriera S."/>
            <person name="Flanigan M."/>
            <person name="Fosler C."/>
            <person name="Glodek A."/>
            <person name="Gu Z."/>
            <person name="Holt R.A."/>
            <person name="Jennings D."/>
            <person name="Kraft C.L."/>
            <person name="Lu F."/>
            <person name="Nguyen T."/>
            <person name="Nusskern D.R."/>
            <person name="Pfannkoch C.M."/>
            <person name="Sitter C."/>
            <person name="Sutton G.G."/>
            <person name="Venter J.C."/>
            <person name="Wang Z."/>
            <person name="Woodage T."/>
            <person name="Zheng X.H."/>
            <person name="Zhong F."/>
        </authorList>
    </citation>
    <scope>NUCLEOTIDE SEQUENCE [LARGE SCALE GENOMIC DNA]</scope>
    <source>
        <strain>BN</strain>
        <strain evidence="2">Sprague-Dawley</strain>
    </source>
</reference>
<organism evidence="1 2">
    <name type="scientific">Rattus norvegicus</name>
    <name type="common">Rat</name>
    <dbReference type="NCBI Taxonomy" id="10116"/>
    <lineage>
        <taxon>Eukaryota</taxon>
        <taxon>Metazoa</taxon>
        <taxon>Chordata</taxon>
        <taxon>Craniata</taxon>
        <taxon>Vertebrata</taxon>
        <taxon>Euteleostomi</taxon>
        <taxon>Mammalia</taxon>
        <taxon>Eutheria</taxon>
        <taxon>Euarchontoglires</taxon>
        <taxon>Glires</taxon>
        <taxon>Rodentia</taxon>
        <taxon>Myomorpha</taxon>
        <taxon>Muroidea</taxon>
        <taxon>Muridae</taxon>
        <taxon>Murinae</taxon>
        <taxon>Rattus</taxon>
    </lineage>
</organism>